<keyword evidence="8" id="KW-0808">Transferase</keyword>
<evidence type="ECO:0000256" key="1">
    <source>
        <dbReference type="ARBA" id="ARBA00022741"/>
    </source>
</evidence>
<feature type="active site" description="Proton acceptor" evidence="3">
    <location>
        <position position="176"/>
    </location>
</feature>
<dbReference type="PANTHER" id="PTHR24346:SF72">
    <property type="entry name" value="CAMK PROTEIN KINASE"/>
    <property type="match status" value="1"/>
</dbReference>
<dbReference type="STRING" id="1754191.A0A1Y1VLW7"/>
<feature type="binding site" evidence="4 5">
    <location>
        <position position="44"/>
    </location>
    <ligand>
        <name>ATP</name>
        <dbReference type="ChEBI" id="CHEBI:30616"/>
    </ligand>
</feature>
<evidence type="ECO:0000256" key="3">
    <source>
        <dbReference type="PIRSR" id="PIRSR037993-1"/>
    </source>
</evidence>
<dbReference type="InterPro" id="IPR008271">
    <property type="entry name" value="Ser/Thr_kinase_AS"/>
</dbReference>
<feature type="binding site" evidence="4">
    <location>
        <position position="98"/>
    </location>
    <ligand>
        <name>ATP</name>
        <dbReference type="ChEBI" id="CHEBI:30616"/>
    </ligand>
</feature>
<dbReference type="Gene3D" id="3.30.200.20">
    <property type="entry name" value="Phosphorylase Kinase, domain 1"/>
    <property type="match status" value="1"/>
</dbReference>
<feature type="domain" description="Protein kinase" evidence="7">
    <location>
        <begin position="15"/>
        <end position="279"/>
    </location>
</feature>
<evidence type="ECO:0000256" key="2">
    <source>
        <dbReference type="ARBA" id="ARBA00022840"/>
    </source>
</evidence>
<dbReference type="PROSITE" id="PS00108">
    <property type="entry name" value="PROTEIN_KINASE_ST"/>
    <property type="match status" value="1"/>
</dbReference>
<dbReference type="GO" id="GO:0043066">
    <property type="term" value="P:negative regulation of apoptotic process"/>
    <property type="evidence" value="ECO:0007669"/>
    <property type="project" value="InterPro"/>
</dbReference>
<dbReference type="EMBL" id="MCFH01000004">
    <property type="protein sequence ID" value="ORX58487.1"/>
    <property type="molecule type" value="Genomic_DNA"/>
</dbReference>
<keyword evidence="2 4" id="KW-0067">ATP-binding</keyword>
<dbReference type="GO" id="GO:0004674">
    <property type="term" value="F:protein serine/threonine kinase activity"/>
    <property type="evidence" value="ECO:0007669"/>
    <property type="project" value="UniProtKB-KW"/>
</dbReference>
<dbReference type="PANTHER" id="PTHR24346">
    <property type="entry name" value="MAP/MICROTUBULE AFFINITY-REGULATING KINASE"/>
    <property type="match status" value="1"/>
</dbReference>
<dbReference type="OrthoDB" id="10252171at2759"/>
<reference evidence="8 9" key="1">
    <citation type="submission" date="2016-08" db="EMBL/GenBank/DDBJ databases">
        <title>Genomes of anaerobic fungi encode conserved fungal cellulosomes for biomass hydrolysis.</title>
        <authorList>
            <consortium name="DOE Joint Genome Institute"/>
            <person name="Haitjema C.H."/>
            <person name="Gilmore S.P."/>
            <person name="Henske J.K."/>
            <person name="Solomon K.V."/>
            <person name="De Groot R."/>
            <person name="Kuo A."/>
            <person name="Mondo S.J."/>
            <person name="Salamov A.A."/>
            <person name="Labutti K."/>
            <person name="Zhao Z."/>
            <person name="Chiniquy J."/>
            <person name="Barry K."/>
            <person name="Brewer H.M."/>
            <person name="Purvine S.O."/>
            <person name="Wright A.T."/>
            <person name="Boxma B."/>
            <person name="Van Alen T."/>
            <person name="Hackstein J.H."/>
            <person name="Baker S.E."/>
            <person name="Grigoriev I.V."/>
            <person name="O'Malley M.A."/>
        </authorList>
    </citation>
    <scope>NUCLEOTIDE SEQUENCE [LARGE SCALE GENOMIC DNA]</scope>
    <source>
        <strain evidence="9">finn</strain>
    </source>
</reference>
<gene>
    <name evidence="8" type="ORF">BCR36DRAFT_276493</name>
</gene>
<keyword evidence="6" id="KW-0723">Serine/threonine-protein kinase</keyword>
<feature type="binding site" evidence="4">
    <location>
        <position position="139"/>
    </location>
    <ligand>
        <name>ATP</name>
        <dbReference type="ChEBI" id="CHEBI:30616"/>
    </ligand>
</feature>
<dbReference type="SMART" id="SM00220">
    <property type="entry name" value="S_TKc"/>
    <property type="match status" value="1"/>
</dbReference>
<dbReference type="GO" id="GO:0005634">
    <property type="term" value="C:nucleus"/>
    <property type="evidence" value="ECO:0007669"/>
    <property type="project" value="TreeGrafter"/>
</dbReference>
<dbReference type="SUPFAM" id="SSF56112">
    <property type="entry name" value="Protein kinase-like (PK-like)"/>
    <property type="match status" value="1"/>
</dbReference>
<comment type="similarity">
    <text evidence="6">Belongs to the protein kinase superfamily.</text>
</comment>
<organism evidence="8 9">
    <name type="scientific">Piromyces finnis</name>
    <dbReference type="NCBI Taxonomy" id="1754191"/>
    <lineage>
        <taxon>Eukaryota</taxon>
        <taxon>Fungi</taxon>
        <taxon>Fungi incertae sedis</taxon>
        <taxon>Chytridiomycota</taxon>
        <taxon>Chytridiomycota incertae sedis</taxon>
        <taxon>Neocallimastigomycetes</taxon>
        <taxon>Neocallimastigales</taxon>
        <taxon>Neocallimastigaceae</taxon>
        <taxon>Piromyces</taxon>
    </lineage>
</organism>
<reference evidence="8 9" key="2">
    <citation type="submission" date="2016-08" db="EMBL/GenBank/DDBJ databases">
        <title>Pervasive Adenine N6-methylation of Active Genes in Fungi.</title>
        <authorList>
            <consortium name="DOE Joint Genome Institute"/>
            <person name="Mondo S.J."/>
            <person name="Dannebaum R.O."/>
            <person name="Kuo R.C."/>
            <person name="Labutti K."/>
            <person name="Haridas S."/>
            <person name="Kuo A."/>
            <person name="Salamov A."/>
            <person name="Ahrendt S.R."/>
            <person name="Lipzen A."/>
            <person name="Sullivan W."/>
            <person name="Andreopoulos W.B."/>
            <person name="Clum A."/>
            <person name="Lindquist E."/>
            <person name="Daum C."/>
            <person name="Ramamoorthy G.K."/>
            <person name="Gryganskyi A."/>
            <person name="Culley D."/>
            <person name="Magnuson J.K."/>
            <person name="James T.Y."/>
            <person name="O'Malley M.A."/>
            <person name="Stajich J.E."/>
            <person name="Spatafora J.W."/>
            <person name="Visel A."/>
            <person name="Grigoriev I.V."/>
        </authorList>
    </citation>
    <scope>NUCLEOTIDE SEQUENCE [LARGE SCALE GENOMIC DNA]</scope>
    <source>
        <strain evidence="9">finn</strain>
    </source>
</reference>
<evidence type="ECO:0000313" key="9">
    <source>
        <dbReference type="Proteomes" id="UP000193719"/>
    </source>
</evidence>
<keyword evidence="9" id="KW-1185">Reference proteome</keyword>
<sequence length="279" mass="32102">MSGKVNLSKYFNKHYIIGDLLGDGAFGFVLTAIRLSDSTEVAIKFINKTKIPEDSWIEDPQIGRVPQEISILNRINHPNIINFIEYINEEDYILLVTELHGTEWDASNPLLNPIKNSGLRLAKQQKIEERVIRKRTSCDLFECIDTKMAKATTQKIFAQIVLAIYYLHSLNIVHRDLKDENIVIDENYHVKLIDFGSASYIPKRPENYFTRFNGTTHFASPEIVKKKAYRGPEAEIWSLGVLLFTIVFGENPFQNKDEIMEGKYMFPSKIDPGKLNRAF</sequence>
<dbReference type="Proteomes" id="UP000193719">
    <property type="component" value="Unassembled WGS sequence"/>
</dbReference>
<evidence type="ECO:0000313" key="8">
    <source>
        <dbReference type="EMBL" id="ORX58487.1"/>
    </source>
</evidence>
<dbReference type="AlphaFoldDB" id="A0A1Y1VLW7"/>
<dbReference type="GO" id="GO:0045719">
    <property type="term" value="P:negative regulation of glycogen biosynthetic process"/>
    <property type="evidence" value="ECO:0007669"/>
    <property type="project" value="TreeGrafter"/>
</dbReference>
<accession>A0A1Y1VLW7</accession>
<proteinExistence type="inferred from homology"/>
<dbReference type="InterPro" id="IPR017348">
    <property type="entry name" value="PIM1/2/3"/>
</dbReference>
<protein>
    <submittedName>
        <fullName evidence="8">Kinase-like protein</fullName>
    </submittedName>
</protein>
<evidence type="ECO:0000259" key="7">
    <source>
        <dbReference type="PROSITE" id="PS50011"/>
    </source>
</evidence>
<dbReference type="Gene3D" id="1.10.510.10">
    <property type="entry name" value="Transferase(Phosphotransferase) domain 1"/>
    <property type="match status" value="1"/>
</dbReference>
<name>A0A1Y1VLW7_9FUNG</name>
<evidence type="ECO:0000256" key="5">
    <source>
        <dbReference type="PROSITE-ProRule" id="PRU10141"/>
    </source>
</evidence>
<feature type="binding site" evidence="4">
    <location>
        <begin position="21"/>
        <end position="29"/>
    </location>
    <ligand>
        <name>ATP</name>
        <dbReference type="ChEBI" id="CHEBI:30616"/>
    </ligand>
</feature>
<dbReference type="GO" id="GO:0005829">
    <property type="term" value="C:cytosol"/>
    <property type="evidence" value="ECO:0007669"/>
    <property type="project" value="TreeGrafter"/>
</dbReference>
<dbReference type="PROSITE" id="PS50011">
    <property type="entry name" value="PROTEIN_KINASE_DOM"/>
    <property type="match status" value="1"/>
</dbReference>
<dbReference type="GO" id="GO:0035556">
    <property type="term" value="P:intracellular signal transduction"/>
    <property type="evidence" value="ECO:0007669"/>
    <property type="project" value="TreeGrafter"/>
</dbReference>
<dbReference type="Pfam" id="PF00069">
    <property type="entry name" value="Pkinase"/>
    <property type="match status" value="1"/>
</dbReference>
<keyword evidence="1 5" id="KW-0547">Nucleotide-binding</keyword>
<comment type="caution">
    <text evidence="8">The sequence shown here is derived from an EMBL/GenBank/DDBJ whole genome shotgun (WGS) entry which is preliminary data.</text>
</comment>
<evidence type="ECO:0000256" key="6">
    <source>
        <dbReference type="RuleBase" id="RU000304"/>
    </source>
</evidence>
<dbReference type="InterPro" id="IPR011009">
    <property type="entry name" value="Kinase-like_dom_sf"/>
</dbReference>
<dbReference type="InterPro" id="IPR000719">
    <property type="entry name" value="Prot_kinase_dom"/>
</dbReference>
<evidence type="ECO:0000256" key="4">
    <source>
        <dbReference type="PIRSR" id="PIRSR037993-2"/>
    </source>
</evidence>
<dbReference type="PIRSF" id="PIRSF037993">
    <property type="entry name" value="STPK_Pim-1"/>
    <property type="match status" value="1"/>
</dbReference>
<keyword evidence="8" id="KW-0418">Kinase</keyword>
<dbReference type="PROSITE" id="PS00107">
    <property type="entry name" value="PROTEIN_KINASE_ATP"/>
    <property type="match status" value="1"/>
</dbReference>
<dbReference type="InterPro" id="IPR017441">
    <property type="entry name" value="Protein_kinase_ATP_BS"/>
</dbReference>
<dbReference type="GO" id="GO:0005524">
    <property type="term" value="F:ATP binding"/>
    <property type="evidence" value="ECO:0007669"/>
    <property type="project" value="UniProtKB-UniRule"/>
</dbReference>